<gene>
    <name evidence="1" type="ordered locus">TREPR_0909</name>
</gene>
<reference evidence="2" key="1">
    <citation type="submission" date="2009-12" db="EMBL/GenBank/DDBJ databases">
        <title>Complete sequence of Treponema primitia strain ZAS-2.</title>
        <authorList>
            <person name="Tetu S.G."/>
            <person name="Matson E."/>
            <person name="Ren Q."/>
            <person name="Seshadri R."/>
            <person name="Elbourne L."/>
            <person name="Hassan K.A."/>
            <person name="Durkin A."/>
            <person name="Radune D."/>
            <person name="Mohamoud Y."/>
            <person name="Shay R."/>
            <person name="Jin S."/>
            <person name="Zhang X."/>
            <person name="Lucey K."/>
            <person name="Ballor N.R."/>
            <person name="Ottesen E."/>
            <person name="Rosenthal R."/>
            <person name="Allen A."/>
            <person name="Leadbetter J.R."/>
            <person name="Paulsen I.T."/>
        </authorList>
    </citation>
    <scope>NUCLEOTIDE SEQUENCE [LARGE SCALE GENOMIC DNA]</scope>
    <source>
        <strain evidence="2">ATCC BAA-887 / DSM 12427 / ZAS-2</strain>
    </source>
</reference>
<dbReference type="KEGG" id="tpi:TREPR_0909"/>
<evidence type="ECO:0000313" key="2">
    <source>
        <dbReference type="Proteomes" id="UP000009223"/>
    </source>
</evidence>
<evidence type="ECO:0000313" key="1">
    <source>
        <dbReference type="EMBL" id="AEF85041.1"/>
    </source>
</evidence>
<dbReference type="AlphaFoldDB" id="F5YI83"/>
<keyword evidence="2" id="KW-1185">Reference proteome</keyword>
<proteinExistence type="predicted"/>
<organism evidence="1 2">
    <name type="scientific">Treponema primitia (strain ATCC BAA-887 / DSM 12427 / ZAS-2)</name>
    <dbReference type="NCBI Taxonomy" id="545694"/>
    <lineage>
        <taxon>Bacteria</taxon>
        <taxon>Pseudomonadati</taxon>
        <taxon>Spirochaetota</taxon>
        <taxon>Spirochaetia</taxon>
        <taxon>Spirochaetales</taxon>
        <taxon>Treponemataceae</taxon>
        <taxon>Treponema</taxon>
    </lineage>
</organism>
<protein>
    <submittedName>
        <fullName evidence="1">Uncharacterized protein</fullName>
    </submittedName>
</protein>
<dbReference type="EMBL" id="CP001843">
    <property type="protein sequence ID" value="AEF85041.1"/>
    <property type="molecule type" value="Genomic_DNA"/>
</dbReference>
<accession>F5YI83</accession>
<dbReference type="RefSeq" id="WP_015709142.1">
    <property type="nucleotide sequence ID" value="NC_015578.1"/>
</dbReference>
<dbReference type="HOGENOM" id="CLU_677820_0_0_12"/>
<dbReference type="Proteomes" id="UP000009223">
    <property type="component" value="Chromosome"/>
</dbReference>
<name>F5YI83_TREPZ</name>
<dbReference type="OrthoDB" id="9880886at2"/>
<reference evidence="1 2" key="2">
    <citation type="journal article" date="2011" name="ISME J.">
        <title>RNA-seq reveals cooperative metabolic interactions between two termite-gut spirochete species in co-culture.</title>
        <authorList>
            <person name="Rosenthal A.Z."/>
            <person name="Matson E.G."/>
            <person name="Eldar A."/>
            <person name="Leadbetter J.R."/>
        </authorList>
    </citation>
    <scope>NUCLEOTIDE SEQUENCE [LARGE SCALE GENOMIC DNA]</scope>
    <source>
        <strain evidence="2">ATCC BAA-887 / DSM 12427 / ZAS-2</strain>
    </source>
</reference>
<sequence>MVFINGEQVLEGIDKITVIMHPCLDDCYDASKFFMSNRKISIRRIRNRFNNFTYIDIQAEELFHSPNILQNVAHALYSRIKKGGIIINRNAYIETWDKYISQDKDFEITEDFIFRNIRQFIIGISEVEFFFDMSLESISLSNNAIVFDVGTGSGKRTYLDFRKTNKDTRVLKQYFNTIYSPDFTPHFRKSSIDYYNTAEKDKAYNQTKHSLIDSSPYQGRIEFRLTRGNSKYLAIDNIDGTYKEIIQRFTPLLSILYYKYFLNVVLVDTNASTHPVFSSIYNGAKEEKLRYTGKDLLKFKNDGSTRISYNQIVSSYGYLISLLDNDDTIIKHHSMQDARSTHNTLGSRLSRIKHDIDVMNNDDSSENNKMVPKANHSNVNFTTFIDTDCYNNKLAPITTDAILDCH</sequence>